<evidence type="ECO:0000313" key="5">
    <source>
        <dbReference type="Proteomes" id="UP000572817"/>
    </source>
</evidence>
<feature type="compositionally biased region" description="Basic and acidic residues" evidence="3">
    <location>
        <begin position="19"/>
        <end position="29"/>
    </location>
</feature>
<protein>
    <submittedName>
        <fullName evidence="4">Isocitrate lyase/phosphorylmutase</fullName>
    </submittedName>
</protein>
<comment type="catalytic activity">
    <reaction evidence="1">
        <text>(2S,3R)-3-hydroxybutane-1,2,3-tricarboxylate = pyruvate + succinate</text>
        <dbReference type="Rhea" id="RHEA:16809"/>
        <dbReference type="ChEBI" id="CHEBI:15361"/>
        <dbReference type="ChEBI" id="CHEBI:30031"/>
        <dbReference type="ChEBI" id="CHEBI:57429"/>
        <dbReference type="EC" id="4.1.3.30"/>
    </reaction>
</comment>
<dbReference type="OrthoDB" id="1923844at2759"/>
<dbReference type="InterPro" id="IPR018523">
    <property type="entry name" value="Isocitrate_lyase_ph_CS"/>
</dbReference>
<sequence length="341" mass="36973">MNGLAPLTEVQPSRVSSIDLERTEHHDATIEQTPKPKLSADKPPSGSTKLRKMLEETNDLIVCPGVYDGISARAAQEVGFNAMYMTGAGTTASRLGQPDLGIAHLHDMRANAEMIANLDPYGPPLIADMDTGYGGPIIVARTISEYIRAGVAGAHLEDQVLTKRCGHLGGKKVVPRDEYFARLRAAKSARDALHSDFVLIARTDALQTLGYDECLARLKTARDLGFDVGLLEGFESKEQARACVKELAPWPVLLNMVENGVTPLITVDEAREMGFRIMIFSFATICPAYLAIKETLERLRDKGVVGTPKDLSPKTLFEVCGLKECMKIDLGAGSQSFAEGV</sequence>
<dbReference type="GO" id="GO:0046421">
    <property type="term" value="F:methylisocitrate lyase activity"/>
    <property type="evidence" value="ECO:0007669"/>
    <property type="project" value="UniProtKB-EC"/>
</dbReference>
<dbReference type="SUPFAM" id="SSF51621">
    <property type="entry name" value="Phosphoenolpyruvate/pyruvate domain"/>
    <property type="match status" value="1"/>
</dbReference>
<dbReference type="EMBL" id="WWBZ02000022">
    <property type="protein sequence ID" value="KAF4308303.1"/>
    <property type="molecule type" value="Genomic_DNA"/>
</dbReference>
<dbReference type="Gene3D" id="3.20.20.60">
    <property type="entry name" value="Phosphoenolpyruvate-binding domains"/>
    <property type="match status" value="1"/>
</dbReference>
<dbReference type="PANTHER" id="PTHR42905:SF2">
    <property type="entry name" value="PHOSPHOENOLPYRUVATE CARBOXYLASE FAMILY PROTEIN"/>
    <property type="match status" value="1"/>
</dbReference>
<feature type="region of interest" description="Disordered" evidence="3">
    <location>
        <begin position="1"/>
        <end position="48"/>
    </location>
</feature>
<gene>
    <name evidence="4" type="ORF">GTA08_BOTSDO04276</name>
</gene>
<keyword evidence="5" id="KW-1185">Reference proteome</keyword>
<dbReference type="PROSITE" id="PS00161">
    <property type="entry name" value="ISOCITRATE_LYASE"/>
    <property type="match status" value="1"/>
</dbReference>
<accession>A0A8H4IXM2</accession>
<evidence type="ECO:0000313" key="4">
    <source>
        <dbReference type="EMBL" id="KAF4308303.1"/>
    </source>
</evidence>
<evidence type="ECO:0000256" key="2">
    <source>
        <dbReference type="ARBA" id="ARBA00061405"/>
    </source>
</evidence>
<organism evidence="4 5">
    <name type="scientific">Botryosphaeria dothidea</name>
    <dbReference type="NCBI Taxonomy" id="55169"/>
    <lineage>
        <taxon>Eukaryota</taxon>
        <taxon>Fungi</taxon>
        <taxon>Dikarya</taxon>
        <taxon>Ascomycota</taxon>
        <taxon>Pezizomycotina</taxon>
        <taxon>Dothideomycetes</taxon>
        <taxon>Dothideomycetes incertae sedis</taxon>
        <taxon>Botryosphaeriales</taxon>
        <taxon>Botryosphaeriaceae</taxon>
        <taxon>Botryosphaeria</taxon>
    </lineage>
</organism>
<dbReference type="CDD" id="cd00377">
    <property type="entry name" value="ICL_PEPM"/>
    <property type="match status" value="1"/>
</dbReference>
<dbReference type="Proteomes" id="UP000572817">
    <property type="component" value="Unassembled WGS sequence"/>
</dbReference>
<evidence type="ECO:0000256" key="3">
    <source>
        <dbReference type="SAM" id="MobiDB-lite"/>
    </source>
</evidence>
<dbReference type="PANTHER" id="PTHR42905">
    <property type="entry name" value="PHOSPHOENOLPYRUVATE CARBOXYLASE"/>
    <property type="match status" value="1"/>
</dbReference>
<dbReference type="InterPro" id="IPR039556">
    <property type="entry name" value="ICL/PEPM"/>
</dbReference>
<dbReference type="InterPro" id="IPR015813">
    <property type="entry name" value="Pyrv/PenolPyrv_kinase-like_dom"/>
</dbReference>
<dbReference type="InterPro" id="IPR040442">
    <property type="entry name" value="Pyrv_kinase-like_dom_sf"/>
</dbReference>
<evidence type="ECO:0000256" key="1">
    <source>
        <dbReference type="ARBA" id="ARBA00001050"/>
    </source>
</evidence>
<dbReference type="AlphaFoldDB" id="A0A8H4IXM2"/>
<reference evidence="4" key="1">
    <citation type="submission" date="2020-04" db="EMBL/GenBank/DDBJ databases">
        <title>Genome Assembly and Annotation of Botryosphaeria dothidea sdau 11-99, a Latent Pathogen of Apple Fruit Ring Rot in China.</title>
        <authorList>
            <person name="Yu C."/>
            <person name="Diao Y."/>
            <person name="Lu Q."/>
            <person name="Zhao J."/>
            <person name="Cui S."/>
            <person name="Peng C."/>
            <person name="He B."/>
            <person name="Liu H."/>
        </authorList>
    </citation>
    <scope>NUCLEOTIDE SEQUENCE [LARGE SCALE GENOMIC DNA]</scope>
    <source>
        <strain evidence="4">Sdau11-99</strain>
    </source>
</reference>
<dbReference type="FunFam" id="3.20.20.60:FF:000009">
    <property type="entry name" value="2-methylisocitrate lyase"/>
    <property type="match status" value="1"/>
</dbReference>
<dbReference type="Pfam" id="PF13714">
    <property type="entry name" value="PEP_mutase"/>
    <property type="match status" value="1"/>
</dbReference>
<comment type="similarity">
    <text evidence="2">Belongs to the isocitrate lyase/PEP mutase superfamily.</text>
</comment>
<keyword evidence="4" id="KW-0456">Lyase</keyword>
<proteinExistence type="inferred from homology"/>
<comment type="caution">
    <text evidence="4">The sequence shown here is derived from an EMBL/GenBank/DDBJ whole genome shotgun (WGS) entry which is preliminary data.</text>
</comment>
<name>A0A8H4IXM2_9PEZI</name>